<dbReference type="PANTHER" id="PTHR35896">
    <property type="entry name" value="IG-LIKE DOMAIN-CONTAINING PROTEIN"/>
    <property type="match status" value="1"/>
</dbReference>
<accession>A0A6A6SXQ6</accession>
<reference evidence="1" key="1">
    <citation type="journal article" date="2020" name="Stud. Mycol.">
        <title>101 Dothideomycetes genomes: a test case for predicting lifestyles and emergence of pathogens.</title>
        <authorList>
            <person name="Haridas S."/>
            <person name="Albert R."/>
            <person name="Binder M."/>
            <person name="Bloem J."/>
            <person name="Labutti K."/>
            <person name="Salamov A."/>
            <person name="Andreopoulos B."/>
            <person name="Baker S."/>
            <person name="Barry K."/>
            <person name="Bills G."/>
            <person name="Bluhm B."/>
            <person name="Cannon C."/>
            <person name="Castanera R."/>
            <person name="Culley D."/>
            <person name="Daum C."/>
            <person name="Ezra D."/>
            <person name="Gonzalez J."/>
            <person name="Henrissat B."/>
            <person name="Kuo A."/>
            <person name="Liang C."/>
            <person name="Lipzen A."/>
            <person name="Lutzoni F."/>
            <person name="Magnuson J."/>
            <person name="Mondo S."/>
            <person name="Nolan M."/>
            <person name="Ohm R."/>
            <person name="Pangilinan J."/>
            <person name="Park H.-J."/>
            <person name="Ramirez L."/>
            <person name="Alfaro M."/>
            <person name="Sun H."/>
            <person name="Tritt A."/>
            <person name="Yoshinaga Y."/>
            <person name="Zwiers L.-H."/>
            <person name="Turgeon B."/>
            <person name="Goodwin S."/>
            <person name="Spatafora J."/>
            <person name="Crous P."/>
            <person name="Grigoriev I."/>
        </authorList>
    </citation>
    <scope>NUCLEOTIDE SEQUENCE</scope>
    <source>
        <strain evidence="1">CBS 122681</strain>
    </source>
</reference>
<protein>
    <submittedName>
        <fullName evidence="1">Uncharacterized protein</fullName>
    </submittedName>
</protein>
<feature type="non-terminal residue" evidence="1">
    <location>
        <position position="1"/>
    </location>
</feature>
<sequence>CGNSTAQALALGCTFDQLMWSWYPPGCPHYANDAFVNAEPDNPWVYYDDPVKLTSVSGENLTRALDRGTPLWGEKREHSTHCVYMFLSLGQILQDPNARYVPRLVNYKHLEHCAGLLLGELKKDPHRSEPGTSVPEVYYDQSC</sequence>
<keyword evidence="2" id="KW-1185">Reference proteome</keyword>
<feature type="non-terminal residue" evidence="1">
    <location>
        <position position="143"/>
    </location>
</feature>
<gene>
    <name evidence="1" type="ORF">K491DRAFT_563219</name>
</gene>
<dbReference type="OrthoDB" id="3501153at2759"/>
<name>A0A6A6SXQ6_9PLEO</name>
<dbReference type="Proteomes" id="UP000799324">
    <property type="component" value="Unassembled WGS sequence"/>
</dbReference>
<organism evidence="1 2">
    <name type="scientific">Lophiostoma macrostomum CBS 122681</name>
    <dbReference type="NCBI Taxonomy" id="1314788"/>
    <lineage>
        <taxon>Eukaryota</taxon>
        <taxon>Fungi</taxon>
        <taxon>Dikarya</taxon>
        <taxon>Ascomycota</taxon>
        <taxon>Pezizomycotina</taxon>
        <taxon>Dothideomycetes</taxon>
        <taxon>Pleosporomycetidae</taxon>
        <taxon>Pleosporales</taxon>
        <taxon>Lophiostomataceae</taxon>
        <taxon>Lophiostoma</taxon>
    </lineage>
</organism>
<dbReference type="EMBL" id="MU004430">
    <property type="protein sequence ID" value="KAF2651278.1"/>
    <property type="molecule type" value="Genomic_DNA"/>
</dbReference>
<dbReference type="PANTHER" id="PTHR35896:SF3">
    <property type="entry name" value="MAJOR FACILITATOR SUPERFAMILY TRANSPORTER"/>
    <property type="match status" value="1"/>
</dbReference>
<proteinExistence type="predicted"/>
<evidence type="ECO:0000313" key="1">
    <source>
        <dbReference type="EMBL" id="KAF2651278.1"/>
    </source>
</evidence>
<dbReference type="InterPro" id="IPR053008">
    <property type="entry name" value="Phomopsin_biosynth_assoc"/>
</dbReference>
<evidence type="ECO:0000313" key="2">
    <source>
        <dbReference type="Proteomes" id="UP000799324"/>
    </source>
</evidence>
<dbReference type="AlphaFoldDB" id="A0A6A6SXQ6"/>